<dbReference type="InterPro" id="IPR011990">
    <property type="entry name" value="TPR-like_helical_dom_sf"/>
</dbReference>
<keyword evidence="2" id="KW-1185">Reference proteome</keyword>
<evidence type="ECO:0000313" key="2">
    <source>
        <dbReference type="Proteomes" id="UP001225316"/>
    </source>
</evidence>
<protein>
    <submittedName>
        <fullName evidence="1">Tetratricopeptide repeat protein</fullName>
    </submittedName>
</protein>
<dbReference type="Proteomes" id="UP001225316">
    <property type="component" value="Unassembled WGS sequence"/>
</dbReference>
<dbReference type="SUPFAM" id="SSF81901">
    <property type="entry name" value="HCP-like"/>
    <property type="match status" value="1"/>
</dbReference>
<reference evidence="1 2" key="1">
    <citation type="submission" date="2023-04" db="EMBL/GenBank/DDBJ databases">
        <title>A novel bacteria isolated from coastal sediment.</title>
        <authorList>
            <person name="Liu X.-J."/>
            <person name="Du Z.-J."/>
        </authorList>
    </citation>
    <scope>NUCLEOTIDE SEQUENCE [LARGE SCALE GENOMIC DNA]</scope>
    <source>
        <strain evidence="1 2">SDUM461003</strain>
    </source>
</reference>
<sequence>MNCHFYRILRSQARSLCFGFMLGASLLVGCGGPEASELSVEEQVQAGVKALQIFDFEQSREILLQAQPKVDVSDETLWTLATYSYALSAWHDSPPVEENVLVAKAALQELIERYPQSLYASCALIDLGRMAEIKDFPHDEPDVETARGYYRQVIQEFPDSDMAVRATLNLAQTYAQELEESSVRQAIQLLEERLPNLDSGWVGLYAQYIAQLYAFYLKDHDAAIQPYLKAVDAGLPRASDGDVSLWQLGLLAEDVGQAMTAARSYAKLIDAYPRSVYTTVARQRLLAIAEQNPAAEITIPELPETTFGR</sequence>
<dbReference type="PROSITE" id="PS51257">
    <property type="entry name" value="PROKAR_LIPOPROTEIN"/>
    <property type="match status" value="1"/>
</dbReference>
<dbReference type="EMBL" id="JARXHW010000012">
    <property type="protein sequence ID" value="MDQ8207323.1"/>
    <property type="molecule type" value="Genomic_DNA"/>
</dbReference>
<dbReference type="Pfam" id="PF13174">
    <property type="entry name" value="TPR_6"/>
    <property type="match status" value="3"/>
</dbReference>
<name>A0ABU1AT58_9BACT</name>
<gene>
    <name evidence="1" type="ORF">QEH52_07375</name>
</gene>
<dbReference type="InterPro" id="IPR019734">
    <property type="entry name" value="TPR_rpt"/>
</dbReference>
<comment type="caution">
    <text evidence="1">The sequence shown here is derived from an EMBL/GenBank/DDBJ whole genome shotgun (WGS) entry which is preliminary data.</text>
</comment>
<dbReference type="Gene3D" id="1.25.40.10">
    <property type="entry name" value="Tetratricopeptide repeat domain"/>
    <property type="match status" value="2"/>
</dbReference>
<organism evidence="1 2">
    <name type="scientific">Thalassobacterium maritimum</name>
    <dbReference type="NCBI Taxonomy" id="3041265"/>
    <lineage>
        <taxon>Bacteria</taxon>
        <taxon>Pseudomonadati</taxon>
        <taxon>Verrucomicrobiota</taxon>
        <taxon>Opitutia</taxon>
        <taxon>Puniceicoccales</taxon>
        <taxon>Coraliomargaritaceae</taxon>
        <taxon>Thalassobacterium</taxon>
    </lineage>
</organism>
<proteinExistence type="predicted"/>
<evidence type="ECO:0000313" key="1">
    <source>
        <dbReference type="EMBL" id="MDQ8207323.1"/>
    </source>
</evidence>
<accession>A0ABU1AT58</accession>